<evidence type="ECO:0000313" key="4">
    <source>
        <dbReference type="EMBL" id="MBB5685624.1"/>
    </source>
</evidence>
<reference evidence="4 5" key="1">
    <citation type="submission" date="2020-08" db="EMBL/GenBank/DDBJ databases">
        <title>Genomic Encyclopedia of Type Strains, Phase IV (KMG-IV): sequencing the most valuable type-strain genomes for metagenomic binning, comparative biology and taxonomic classification.</title>
        <authorList>
            <person name="Goeker M."/>
        </authorList>
    </citation>
    <scope>NUCLEOTIDE SEQUENCE [LARGE SCALE GENOMIC DNA]</scope>
    <source>
        <strain evidence="4 5">DSM 25079</strain>
    </source>
</reference>
<organism evidence="4 5">
    <name type="scientific">Sphingobium boeckii</name>
    <dbReference type="NCBI Taxonomy" id="1082345"/>
    <lineage>
        <taxon>Bacteria</taxon>
        <taxon>Pseudomonadati</taxon>
        <taxon>Pseudomonadota</taxon>
        <taxon>Alphaproteobacteria</taxon>
        <taxon>Sphingomonadales</taxon>
        <taxon>Sphingomonadaceae</taxon>
        <taxon>Sphingobium</taxon>
    </lineage>
</organism>
<evidence type="ECO:0000256" key="1">
    <source>
        <dbReference type="SAM" id="MobiDB-lite"/>
    </source>
</evidence>
<sequence length="411" mass="42059">MAHPRALALLLAAAALPITPALAQEAPAATPAPVTPPPVVSTTTAPPAAGPAASSTPRIVMMPAKEVAQPLPTPDVQPAAQPAPRAARPAARTVRAEAAPRTIPATPVAAPDAPVSDAVVTPVPVTPTVVEPAPDPVLATPTEAAPDTAPPAEVANNDAPVWPWIVAALAAIGLIGMFFARRRRSVDEDYYDEMVSEPVHVAPVAAAPLMAAPIVAPAPVVEEVSITPSNEAEVDAIMAGAAPTGDRPWIELGLRPIRAGTDAHDAIVEFELTVGNAGSVPAEDVRISTWMFTADPALSDNERMMITAPANSALTELTIAPGDGKRVDTAIALPKSGVHAVSSEGHAAFLPVVGAEARYRLPDGSEGRIAASFAIGMPQGEGEGLAPFLMDGAPDMQDNVEARLYGDLERA</sequence>
<feature type="signal peptide" evidence="3">
    <location>
        <begin position="1"/>
        <end position="23"/>
    </location>
</feature>
<dbReference type="AlphaFoldDB" id="A0A7W9EE46"/>
<feature type="compositionally biased region" description="Low complexity" evidence="1">
    <location>
        <begin position="40"/>
        <end position="55"/>
    </location>
</feature>
<evidence type="ECO:0000313" key="5">
    <source>
        <dbReference type="Proteomes" id="UP000549617"/>
    </source>
</evidence>
<gene>
    <name evidence="4" type="ORF">FHS49_001632</name>
</gene>
<keyword evidence="3" id="KW-0732">Signal</keyword>
<keyword evidence="2" id="KW-0472">Membrane</keyword>
<keyword evidence="5" id="KW-1185">Reference proteome</keyword>
<feature type="compositionally biased region" description="Low complexity" evidence="1">
    <location>
        <begin position="78"/>
        <end position="113"/>
    </location>
</feature>
<feature type="region of interest" description="Disordered" evidence="1">
    <location>
        <begin position="72"/>
        <end position="113"/>
    </location>
</feature>
<accession>A0A7W9EE46</accession>
<comment type="caution">
    <text evidence="4">The sequence shown here is derived from an EMBL/GenBank/DDBJ whole genome shotgun (WGS) entry which is preliminary data.</text>
</comment>
<protein>
    <recommendedName>
        <fullName evidence="6">LPXTG cell wall anchor domain-containing protein</fullName>
    </recommendedName>
</protein>
<keyword evidence="2" id="KW-1133">Transmembrane helix</keyword>
<evidence type="ECO:0000256" key="2">
    <source>
        <dbReference type="SAM" id="Phobius"/>
    </source>
</evidence>
<dbReference type="RefSeq" id="WP_184017089.1">
    <property type="nucleotide sequence ID" value="NZ_JACIJC010000002.1"/>
</dbReference>
<name>A0A7W9EE46_9SPHN</name>
<evidence type="ECO:0008006" key="6">
    <source>
        <dbReference type="Google" id="ProtNLM"/>
    </source>
</evidence>
<evidence type="ECO:0000256" key="3">
    <source>
        <dbReference type="SAM" id="SignalP"/>
    </source>
</evidence>
<feature type="transmembrane region" description="Helical" evidence="2">
    <location>
        <begin position="161"/>
        <end position="180"/>
    </location>
</feature>
<keyword evidence="2" id="KW-0812">Transmembrane</keyword>
<feature type="chain" id="PRO_5030742951" description="LPXTG cell wall anchor domain-containing protein" evidence="3">
    <location>
        <begin position="24"/>
        <end position="411"/>
    </location>
</feature>
<dbReference type="EMBL" id="JACIJC010000002">
    <property type="protein sequence ID" value="MBB5685624.1"/>
    <property type="molecule type" value="Genomic_DNA"/>
</dbReference>
<feature type="region of interest" description="Disordered" evidence="1">
    <location>
        <begin position="28"/>
        <end position="55"/>
    </location>
</feature>
<proteinExistence type="predicted"/>
<dbReference type="Proteomes" id="UP000549617">
    <property type="component" value="Unassembled WGS sequence"/>
</dbReference>